<dbReference type="EMBL" id="LAZR01068402">
    <property type="protein sequence ID" value="KKK49705.1"/>
    <property type="molecule type" value="Genomic_DNA"/>
</dbReference>
<feature type="region of interest" description="Disordered" evidence="1">
    <location>
        <begin position="37"/>
        <end position="122"/>
    </location>
</feature>
<protein>
    <submittedName>
        <fullName evidence="3">Uncharacterized protein</fullName>
    </submittedName>
</protein>
<evidence type="ECO:0000313" key="3">
    <source>
        <dbReference type="EMBL" id="KKK49705.1"/>
    </source>
</evidence>
<sequence length="234" mass="26010">MRGIRKSIIGLIIIGIGLGSILTITPIILTLDNPEHEINDDDSNPNEIINNDDPEPINDDDDPDPQEPQPINDDDDPDPQEPQPINDDGEPIKDDDEPIKDDDGPIKDDDGPGKDDDDPKDQIISAISDFCPKTLNLKSKGKWVTVYIELQEGYNVNDIDIDKISLDGLYRVESSPTEIGNYDEDEFLDLMVKFDRQDVIGIVDLDENEEIPITGKLYDGTAFEGTCIIIVINP</sequence>
<keyword evidence="2" id="KW-0472">Membrane</keyword>
<comment type="caution">
    <text evidence="3">The sequence shown here is derived from an EMBL/GenBank/DDBJ whole genome shotgun (WGS) entry which is preliminary data.</text>
</comment>
<accession>A0A0F8WN59</accession>
<keyword evidence="2" id="KW-0812">Transmembrane</keyword>
<reference evidence="3" key="1">
    <citation type="journal article" date="2015" name="Nature">
        <title>Complex archaea that bridge the gap between prokaryotes and eukaryotes.</title>
        <authorList>
            <person name="Spang A."/>
            <person name="Saw J.H."/>
            <person name="Jorgensen S.L."/>
            <person name="Zaremba-Niedzwiedzka K."/>
            <person name="Martijn J."/>
            <person name="Lind A.E."/>
            <person name="van Eijk R."/>
            <person name="Schleper C."/>
            <person name="Guy L."/>
            <person name="Ettema T.J."/>
        </authorList>
    </citation>
    <scope>NUCLEOTIDE SEQUENCE</scope>
</reference>
<dbReference type="AlphaFoldDB" id="A0A0F8WN59"/>
<feature type="compositionally biased region" description="Basic and acidic residues" evidence="1">
    <location>
        <begin position="101"/>
        <end position="114"/>
    </location>
</feature>
<evidence type="ECO:0000256" key="1">
    <source>
        <dbReference type="SAM" id="MobiDB-lite"/>
    </source>
</evidence>
<evidence type="ECO:0000256" key="2">
    <source>
        <dbReference type="SAM" id="Phobius"/>
    </source>
</evidence>
<feature type="compositionally biased region" description="Acidic residues" evidence="1">
    <location>
        <begin position="38"/>
        <end position="65"/>
    </location>
</feature>
<feature type="transmembrane region" description="Helical" evidence="2">
    <location>
        <begin position="7"/>
        <end position="29"/>
    </location>
</feature>
<keyword evidence="2" id="KW-1133">Transmembrane helix</keyword>
<organism evidence="3">
    <name type="scientific">marine sediment metagenome</name>
    <dbReference type="NCBI Taxonomy" id="412755"/>
    <lineage>
        <taxon>unclassified sequences</taxon>
        <taxon>metagenomes</taxon>
        <taxon>ecological metagenomes</taxon>
    </lineage>
</organism>
<proteinExistence type="predicted"/>
<feature type="compositionally biased region" description="Acidic residues" evidence="1">
    <location>
        <begin position="87"/>
        <end position="100"/>
    </location>
</feature>
<name>A0A0F8WN59_9ZZZZ</name>
<gene>
    <name evidence="3" type="ORF">LCGC14_3132390</name>
</gene>